<dbReference type="Proteomes" id="UP000827872">
    <property type="component" value="Linkage Group LG04"/>
</dbReference>
<evidence type="ECO:0000313" key="2">
    <source>
        <dbReference type="Proteomes" id="UP000827872"/>
    </source>
</evidence>
<organism evidence="1 2">
    <name type="scientific">Sphaerodactylus townsendi</name>
    <dbReference type="NCBI Taxonomy" id="933632"/>
    <lineage>
        <taxon>Eukaryota</taxon>
        <taxon>Metazoa</taxon>
        <taxon>Chordata</taxon>
        <taxon>Craniata</taxon>
        <taxon>Vertebrata</taxon>
        <taxon>Euteleostomi</taxon>
        <taxon>Lepidosauria</taxon>
        <taxon>Squamata</taxon>
        <taxon>Bifurcata</taxon>
        <taxon>Gekkota</taxon>
        <taxon>Sphaerodactylidae</taxon>
        <taxon>Sphaerodactylus</taxon>
    </lineage>
</organism>
<accession>A0ACB8FJY0</accession>
<protein>
    <submittedName>
        <fullName evidence="1">Uncharacterized protein</fullName>
    </submittedName>
</protein>
<sequence length="74" mass="8502">MPQQTLEELLLEFMKVIFPDSSYIWEYNCQVQKKGSVGLSSCNPSQVFIAVVIKGKVKLEYRNLEEESEKNSSI</sequence>
<keyword evidence="2" id="KW-1185">Reference proteome</keyword>
<gene>
    <name evidence="1" type="ORF">K3G42_029936</name>
</gene>
<evidence type="ECO:0000313" key="1">
    <source>
        <dbReference type="EMBL" id="KAH8005525.1"/>
    </source>
</evidence>
<reference evidence="1" key="1">
    <citation type="submission" date="2021-08" db="EMBL/GenBank/DDBJ databases">
        <title>The first chromosome-level gecko genome reveals the dynamic sex chromosomes of Neotropical dwarf geckos (Sphaerodactylidae: Sphaerodactylus).</title>
        <authorList>
            <person name="Pinto B.J."/>
            <person name="Keating S.E."/>
            <person name="Gamble T."/>
        </authorList>
    </citation>
    <scope>NUCLEOTIDE SEQUENCE</scope>
    <source>
        <strain evidence="1">TG3544</strain>
    </source>
</reference>
<name>A0ACB8FJY0_9SAUR</name>
<comment type="caution">
    <text evidence="1">The sequence shown here is derived from an EMBL/GenBank/DDBJ whole genome shotgun (WGS) entry which is preliminary data.</text>
</comment>
<dbReference type="EMBL" id="CM037617">
    <property type="protein sequence ID" value="KAH8005525.1"/>
    <property type="molecule type" value="Genomic_DNA"/>
</dbReference>
<proteinExistence type="predicted"/>